<evidence type="ECO:0000256" key="10">
    <source>
        <dbReference type="HAMAP-Rule" id="MF_03148"/>
    </source>
</evidence>
<sequence>MSNNEIVFVTGNANKLKEVQSILAQDANSNNKTIHLINEALDLEELQDIDLNAIALAKGKQAVLALGKGKPVFVEDTALRFDEFNGLPGAYIKWFLKSMGLDKIVKMLEPFENKNAEAVTTICFAGSKGEYHIFQGITKGKIVSSRGPTTFGWDSIFEPLESHGLTYAEMSKDAKNAISHRGKAFAQFKEYLYQNEF</sequence>
<comment type="function">
    <text evidence="10">Pyrophosphatase that hydrolyzes the non-canonical purine (dITP) as well as 2'-deoxy-N-6-hydroxylaminopurine triphosphate (dHAPTP) and 5-bromodeoxyuridine 5'-triphosphate (BrdUTP) to their respective monophosphate derivatives. Xanthosine 5'-triphosphate (XTP) is also a potential substrate. The enzyme does not distinguish between the deoxy- and ribose forms. Probably excludes non-canonical purines from RNA and DNA precursor pools, thus preventing their incorporation into RNA and DNA and avoiding chromosomal lesions.</text>
</comment>
<comment type="catalytic activity">
    <reaction evidence="10">
        <text>XTP + H2O = XMP + diphosphate + H(+)</text>
        <dbReference type="Rhea" id="RHEA:28610"/>
        <dbReference type="ChEBI" id="CHEBI:15377"/>
        <dbReference type="ChEBI" id="CHEBI:15378"/>
        <dbReference type="ChEBI" id="CHEBI:33019"/>
        <dbReference type="ChEBI" id="CHEBI:57464"/>
        <dbReference type="ChEBI" id="CHEBI:61314"/>
        <dbReference type="EC" id="3.6.1.66"/>
    </reaction>
</comment>
<dbReference type="EMBL" id="CP048991">
    <property type="protein sequence ID" value="QID80520.1"/>
    <property type="molecule type" value="Genomic_DNA"/>
</dbReference>
<dbReference type="OrthoDB" id="6288734at2759"/>
<evidence type="ECO:0000256" key="7">
    <source>
        <dbReference type="ARBA" id="ARBA00023080"/>
    </source>
</evidence>
<evidence type="ECO:0000256" key="1">
    <source>
        <dbReference type="ARBA" id="ARBA00008023"/>
    </source>
</evidence>
<dbReference type="GO" id="GO:0005737">
    <property type="term" value="C:cytoplasm"/>
    <property type="evidence" value="ECO:0007669"/>
    <property type="project" value="UniProtKB-SubCell"/>
</dbReference>
<comment type="cofactor">
    <cofactor evidence="10">
        <name>Mg(2+)</name>
        <dbReference type="ChEBI" id="CHEBI:18420"/>
    </cofactor>
    <cofactor evidence="10">
        <name>Mn(2+)</name>
        <dbReference type="ChEBI" id="CHEBI:29035"/>
    </cofactor>
    <text evidence="10">Binds 1 divalent metal cation per subunit; can use either Mg(2+) or Mn(2+).</text>
</comment>
<dbReference type="InterPro" id="IPR027502">
    <property type="entry name" value="ITPase"/>
</dbReference>
<keyword evidence="2 10" id="KW-0963">Cytoplasm</keyword>
<evidence type="ECO:0000256" key="4">
    <source>
        <dbReference type="ARBA" id="ARBA00022741"/>
    </source>
</evidence>
<evidence type="ECO:0000313" key="12">
    <source>
        <dbReference type="EMBL" id="QID80520.1"/>
    </source>
</evidence>
<evidence type="ECO:0000256" key="8">
    <source>
        <dbReference type="ARBA" id="ARBA00023211"/>
    </source>
</evidence>
<dbReference type="Gene3D" id="3.90.950.10">
    <property type="match status" value="1"/>
</dbReference>
<dbReference type="GO" id="GO:0000166">
    <property type="term" value="F:nucleotide binding"/>
    <property type="evidence" value="ECO:0007669"/>
    <property type="project" value="UniProtKB-KW"/>
</dbReference>
<proteinExistence type="inferred from homology"/>
<dbReference type="GO" id="GO:0036220">
    <property type="term" value="F:ITP diphosphatase activity"/>
    <property type="evidence" value="ECO:0007669"/>
    <property type="project" value="UniProtKB-UniRule"/>
</dbReference>
<evidence type="ECO:0000256" key="5">
    <source>
        <dbReference type="ARBA" id="ARBA00022801"/>
    </source>
</evidence>
<dbReference type="GO" id="GO:0036222">
    <property type="term" value="F:XTP diphosphatase activity"/>
    <property type="evidence" value="ECO:0007669"/>
    <property type="project" value="UniProtKB-UniRule"/>
</dbReference>
<protein>
    <recommendedName>
        <fullName evidence="10">Inosine triphosphate pyrophosphatase</fullName>
        <shortName evidence="10">ITPase</shortName>
        <shortName evidence="10">Inosine triphosphatase</shortName>
        <ecNumber evidence="10">3.6.1.66</ecNumber>
    </recommendedName>
    <alternativeName>
        <fullName evidence="10">Non-canonical purine NTP pyrophosphatase</fullName>
    </alternativeName>
    <alternativeName>
        <fullName evidence="10">Non-standard purine NTP pyrophosphatase</fullName>
    </alternativeName>
    <alternativeName>
        <fullName evidence="10">Nucleoside-triphosphate diphosphatase</fullName>
    </alternativeName>
    <alternativeName>
        <fullName evidence="10">Nucleoside-triphosphate pyrophosphatase</fullName>
        <shortName evidence="10">NTPase</shortName>
    </alternativeName>
    <alternativeName>
        <fullName evidence="10">XTP/dITP diphosphatase</fullName>
    </alternativeName>
</protein>
<dbReference type="GO" id="GO:0009204">
    <property type="term" value="P:deoxyribonucleoside triphosphate catabolic process"/>
    <property type="evidence" value="ECO:0007669"/>
    <property type="project" value="UniProtKB-UniRule"/>
</dbReference>
<keyword evidence="8 10" id="KW-0464">Manganese</keyword>
<reference evidence="12 13" key="1">
    <citation type="journal article" date="2019" name="BMC Genomics">
        <title>Chromosome level assembly and comparative genome analysis confirm lager-brewing yeasts originated from a single hybridization.</title>
        <authorList>
            <person name="Salazar A.N."/>
            <person name="Gorter de Vries A.R."/>
            <person name="van den Broek M."/>
            <person name="Brouwers N."/>
            <person name="de la Torre Cortes P."/>
            <person name="Kuijpers N.G.A."/>
            <person name="Daran J.G."/>
            <person name="Abeel T."/>
        </authorList>
    </citation>
    <scope>NUCLEOTIDE SEQUENCE [LARGE SCALE GENOMIC DNA]</scope>
    <source>
        <strain evidence="12 13">CBS 1483</strain>
    </source>
</reference>
<name>A0A6C1DV75_SACPS</name>
<feature type="binding site" evidence="10">
    <location>
        <position position="45"/>
    </location>
    <ligand>
        <name>Mg(2+)</name>
        <dbReference type="ChEBI" id="CHEBI:18420"/>
    </ligand>
</feature>
<dbReference type="Proteomes" id="UP000501346">
    <property type="component" value="Chromosome ScX-SeX"/>
</dbReference>
<evidence type="ECO:0000256" key="2">
    <source>
        <dbReference type="ARBA" id="ARBA00022490"/>
    </source>
</evidence>
<dbReference type="AlphaFoldDB" id="A0A6C1DV75"/>
<comment type="similarity">
    <text evidence="1 10 11">Belongs to the HAM1 NTPase family.</text>
</comment>
<comment type="catalytic activity">
    <reaction evidence="10">
        <text>dITP + H2O = dIMP + diphosphate + H(+)</text>
        <dbReference type="Rhea" id="RHEA:28342"/>
        <dbReference type="ChEBI" id="CHEBI:15377"/>
        <dbReference type="ChEBI" id="CHEBI:15378"/>
        <dbReference type="ChEBI" id="CHEBI:33019"/>
        <dbReference type="ChEBI" id="CHEBI:61194"/>
        <dbReference type="ChEBI" id="CHEBI:61382"/>
        <dbReference type="EC" id="3.6.1.66"/>
    </reaction>
</comment>
<comment type="catalytic activity">
    <reaction evidence="10">
        <text>ITP + H2O = IMP + diphosphate + H(+)</text>
        <dbReference type="Rhea" id="RHEA:29399"/>
        <dbReference type="ChEBI" id="CHEBI:15377"/>
        <dbReference type="ChEBI" id="CHEBI:15378"/>
        <dbReference type="ChEBI" id="CHEBI:33019"/>
        <dbReference type="ChEBI" id="CHEBI:58053"/>
        <dbReference type="ChEBI" id="CHEBI:61402"/>
        <dbReference type="EC" id="3.6.1.66"/>
    </reaction>
</comment>
<dbReference type="NCBIfam" id="TIGR00042">
    <property type="entry name" value="RdgB/HAM1 family non-canonical purine NTP pyrophosphatase"/>
    <property type="match status" value="1"/>
</dbReference>
<dbReference type="GO" id="GO:0009117">
    <property type="term" value="P:nucleotide metabolic process"/>
    <property type="evidence" value="ECO:0007669"/>
    <property type="project" value="UniProtKB-KW"/>
</dbReference>
<keyword evidence="9 10" id="KW-0539">Nucleus</keyword>
<keyword evidence="7 10" id="KW-0546">Nucleotide metabolism</keyword>
<comment type="subunit">
    <text evidence="10">Homodimer.</text>
</comment>
<dbReference type="GO" id="GO:0035870">
    <property type="term" value="F:dITP diphosphatase activity"/>
    <property type="evidence" value="ECO:0007669"/>
    <property type="project" value="UniProtKB-UniRule"/>
</dbReference>
<evidence type="ECO:0000256" key="3">
    <source>
        <dbReference type="ARBA" id="ARBA00022723"/>
    </source>
</evidence>
<keyword evidence="4 10" id="KW-0547">Nucleotide-binding</keyword>
<feature type="binding site" evidence="10">
    <location>
        <position position="58"/>
    </location>
    <ligand>
        <name>ITP</name>
        <dbReference type="ChEBI" id="CHEBI:61402"/>
    </ligand>
</feature>
<dbReference type="EC" id="3.6.1.66" evidence="10"/>
<dbReference type="HAMAP" id="MF_03148">
    <property type="entry name" value="HAM1_NTPase"/>
    <property type="match status" value="1"/>
</dbReference>
<dbReference type="PANTHER" id="PTHR11067:SF9">
    <property type="entry name" value="INOSINE TRIPHOSPHATE PYROPHOSPHATASE"/>
    <property type="match status" value="1"/>
</dbReference>
<feature type="binding site" evidence="10">
    <location>
        <begin position="76"/>
        <end position="77"/>
    </location>
    <ligand>
        <name>ITP</name>
        <dbReference type="ChEBI" id="CHEBI:61402"/>
    </ligand>
</feature>
<feature type="binding site" evidence="10">
    <location>
        <begin position="151"/>
        <end position="154"/>
    </location>
    <ligand>
        <name>ITP</name>
        <dbReference type="ChEBI" id="CHEBI:61402"/>
    </ligand>
</feature>
<keyword evidence="6 10" id="KW-0460">Magnesium</keyword>
<keyword evidence="5 10" id="KW-0378">Hydrolase</keyword>
<organism evidence="12 13">
    <name type="scientific">Saccharomyces pastorianus</name>
    <name type="common">Lager yeast</name>
    <name type="synonym">Saccharomyces cerevisiae x Saccharomyces eubayanus</name>
    <dbReference type="NCBI Taxonomy" id="27292"/>
    <lineage>
        <taxon>Eukaryota</taxon>
        <taxon>Fungi</taxon>
        <taxon>Dikarya</taxon>
        <taxon>Ascomycota</taxon>
        <taxon>Saccharomycotina</taxon>
        <taxon>Saccharomycetes</taxon>
        <taxon>Saccharomycetales</taxon>
        <taxon>Saccharomycetaceae</taxon>
        <taxon>Saccharomyces</taxon>
    </lineage>
</organism>
<evidence type="ECO:0000256" key="6">
    <source>
        <dbReference type="ARBA" id="ARBA00022842"/>
    </source>
</evidence>
<dbReference type="PANTHER" id="PTHR11067">
    <property type="entry name" value="INOSINE TRIPHOSPHATE PYROPHOSPHATASE/HAM1 PROTEIN"/>
    <property type="match status" value="1"/>
</dbReference>
<dbReference type="InterPro" id="IPR029001">
    <property type="entry name" value="ITPase-like_fam"/>
</dbReference>
<dbReference type="GO" id="GO:0046872">
    <property type="term" value="F:metal ion binding"/>
    <property type="evidence" value="ECO:0007669"/>
    <property type="project" value="UniProtKB-KW"/>
</dbReference>
<keyword evidence="13" id="KW-1185">Reference proteome</keyword>
<gene>
    <name evidence="12" type="primary">HAM1_1</name>
    <name evidence="10" type="synonym">HAM1</name>
    <name evidence="12" type="ORF">GRS66_002858</name>
</gene>
<feature type="binding site" evidence="10">
    <location>
        <begin position="10"/>
        <end position="15"/>
    </location>
    <ligand>
        <name>ITP</name>
        <dbReference type="ChEBI" id="CHEBI:61402"/>
    </ligand>
</feature>
<keyword evidence="3 10" id="KW-0479">Metal-binding</keyword>
<feature type="binding site" evidence="10">
    <location>
        <position position="76"/>
    </location>
    <ligand>
        <name>Mg(2+)</name>
        <dbReference type="ChEBI" id="CHEBI:18420"/>
    </ligand>
</feature>
<dbReference type="FunFam" id="3.90.950.10:FF:000009">
    <property type="entry name" value="Inosine triphosphate pyrophosphatase"/>
    <property type="match status" value="1"/>
</dbReference>
<dbReference type="CDD" id="cd00515">
    <property type="entry name" value="HAM1"/>
    <property type="match status" value="1"/>
</dbReference>
<comment type="catalytic activity">
    <reaction evidence="10">
        <text>N(6)-hydroxy-dATP + H2O = N(6)-hydroxy-dAMP + diphosphate + H(+)</text>
        <dbReference type="Rhea" id="RHEA:83971"/>
        <dbReference type="ChEBI" id="CHEBI:15377"/>
        <dbReference type="ChEBI" id="CHEBI:15378"/>
        <dbReference type="ChEBI" id="CHEBI:33019"/>
        <dbReference type="ChEBI" id="CHEBI:233529"/>
        <dbReference type="ChEBI" id="CHEBI:233530"/>
    </reaction>
</comment>
<feature type="binding site" evidence="10">
    <location>
        <begin position="180"/>
        <end position="181"/>
    </location>
    <ligand>
        <name>ITP</name>
        <dbReference type="ChEBI" id="CHEBI:61402"/>
    </ligand>
</feature>
<dbReference type="SUPFAM" id="SSF52972">
    <property type="entry name" value="ITPase-like"/>
    <property type="match status" value="1"/>
</dbReference>
<evidence type="ECO:0000313" key="13">
    <source>
        <dbReference type="Proteomes" id="UP000501346"/>
    </source>
</evidence>
<dbReference type="InterPro" id="IPR002637">
    <property type="entry name" value="RdgB/HAM1"/>
</dbReference>
<evidence type="ECO:0000256" key="11">
    <source>
        <dbReference type="RuleBase" id="RU003781"/>
    </source>
</evidence>
<dbReference type="Pfam" id="PF01725">
    <property type="entry name" value="Ham1p_like"/>
    <property type="match status" value="1"/>
</dbReference>
<comment type="subcellular location">
    <subcellularLocation>
        <location evidence="10">Cytoplasm</location>
    </subcellularLocation>
    <subcellularLocation>
        <location evidence="10">Nucleus</location>
    </subcellularLocation>
</comment>
<feature type="binding site" evidence="10">
    <location>
        <position position="175"/>
    </location>
    <ligand>
        <name>ITP</name>
        <dbReference type="ChEBI" id="CHEBI:61402"/>
    </ligand>
</feature>
<accession>A0A6C1DV75</accession>
<evidence type="ECO:0000256" key="9">
    <source>
        <dbReference type="ARBA" id="ARBA00023242"/>
    </source>
</evidence>
<dbReference type="GO" id="GO:0005634">
    <property type="term" value="C:nucleus"/>
    <property type="evidence" value="ECO:0007669"/>
    <property type="project" value="UniProtKB-SubCell"/>
</dbReference>